<dbReference type="Gene3D" id="2.40.10.10">
    <property type="entry name" value="Trypsin-like serine proteases"/>
    <property type="match status" value="2"/>
</dbReference>
<dbReference type="SMART" id="SM00228">
    <property type="entry name" value="PDZ"/>
    <property type="match status" value="1"/>
</dbReference>
<dbReference type="PANTHER" id="PTHR22939:SF129">
    <property type="entry name" value="SERINE PROTEASE HTRA2, MITOCHONDRIAL"/>
    <property type="match status" value="1"/>
</dbReference>
<protein>
    <recommendedName>
        <fullName evidence="5">PDZ domain-containing protein</fullName>
    </recommendedName>
</protein>
<dbReference type="SUPFAM" id="SSF50156">
    <property type="entry name" value="PDZ domain-like"/>
    <property type="match status" value="1"/>
</dbReference>
<evidence type="ECO:0000256" key="4">
    <source>
        <dbReference type="SAM" id="SignalP"/>
    </source>
</evidence>
<dbReference type="Pfam" id="PF13365">
    <property type="entry name" value="Trypsin_2"/>
    <property type="match status" value="1"/>
</dbReference>
<dbReference type="InterPro" id="IPR001478">
    <property type="entry name" value="PDZ"/>
</dbReference>
<evidence type="ECO:0000256" key="2">
    <source>
        <dbReference type="ARBA" id="ARBA00022670"/>
    </source>
</evidence>
<name>A0AAT9FSP2_9BACT</name>
<dbReference type="PRINTS" id="PR00834">
    <property type="entry name" value="PROTEASES2C"/>
</dbReference>
<dbReference type="GO" id="GO:0006508">
    <property type="term" value="P:proteolysis"/>
    <property type="evidence" value="ECO:0007669"/>
    <property type="project" value="UniProtKB-KW"/>
</dbReference>
<gene>
    <name evidence="6" type="ORF">NT6N_39540</name>
</gene>
<dbReference type="InterPro" id="IPR001940">
    <property type="entry name" value="Peptidase_S1C"/>
</dbReference>
<evidence type="ECO:0000256" key="1">
    <source>
        <dbReference type="ARBA" id="ARBA00010541"/>
    </source>
</evidence>
<dbReference type="PANTHER" id="PTHR22939">
    <property type="entry name" value="SERINE PROTEASE FAMILY S1C HTRA-RELATED"/>
    <property type="match status" value="1"/>
</dbReference>
<keyword evidence="3" id="KW-0378">Hydrolase</keyword>
<sequence length="339" mass="36713">MKSFFTTNSPINSLWKSACALALSACLLGSQQSFAKVLPFNEAKAPATKEDLIAIQNALMESSKRARKATVSISLGQGFGSGVIVSPEGLILTAAHVSAGVDKDLTVIMNDGTEHKAVSMGLIANTDAAMMRITDEGNYPYVEINKENDYKLGHWVFAFGHSGGFDKDRGPVLRLGRIVKDSETTLHTDCKVIGGDSGGPLFDMEGRLIGIHSRVSQTMEENMHVPMREYIKHWDDMKQNKFIGDGPFAKRPVKGSGFIGLGTSDSEDGLLVGKVGKDTPAEKAGIEAGDIILAMNGKDIADKDTFKSELKEMSEGDKVELKISRKGEEKTIKFRLGKR</sequence>
<accession>A0AAT9FSP2</accession>
<dbReference type="GO" id="GO:0004252">
    <property type="term" value="F:serine-type endopeptidase activity"/>
    <property type="evidence" value="ECO:0007669"/>
    <property type="project" value="InterPro"/>
</dbReference>
<feature type="chain" id="PRO_5043781464" description="PDZ domain-containing protein" evidence="4">
    <location>
        <begin position="36"/>
        <end position="339"/>
    </location>
</feature>
<keyword evidence="2" id="KW-0645">Protease</keyword>
<dbReference type="Gene3D" id="2.30.42.10">
    <property type="match status" value="1"/>
</dbReference>
<dbReference type="InterPro" id="IPR036034">
    <property type="entry name" value="PDZ_sf"/>
</dbReference>
<dbReference type="PROSITE" id="PS50106">
    <property type="entry name" value="PDZ"/>
    <property type="match status" value="1"/>
</dbReference>
<keyword evidence="4" id="KW-0732">Signal</keyword>
<reference evidence="6" key="1">
    <citation type="submission" date="2024-07" db="EMBL/GenBank/DDBJ databases">
        <title>Complete genome sequence of Verrucomicrobiaceae bacterium NT6N.</title>
        <authorList>
            <person name="Huang C."/>
            <person name="Takami H."/>
            <person name="Hamasaki K."/>
        </authorList>
    </citation>
    <scope>NUCLEOTIDE SEQUENCE</scope>
    <source>
        <strain evidence="6">NT6N</strain>
    </source>
</reference>
<dbReference type="InterPro" id="IPR009003">
    <property type="entry name" value="Peptidase_S1_PA"/>
</dbReference>
<dbReference type="InterPro" id="IPR043504">
    <property type="entry name" value="Peptidase_S1_PA_chymotrypsin"/>
</dbReference>
<proteinExistence type="inferred from homology"/>
<organism evidence="6">
    <name type="scientific">Oceaniferula spumae</name>
    <dbReference type="NCBI Taxonomy" id="2979115"/>
    <lineage>
        <taxon>Bacteria</taxon>
        <taxon>Pseudomonadati</taxon>
        <taxon>Verrucomicrobiota</taxon>
        <taxon>Verrucomicrobiia</taxon>
        <taxon>Verrucomicrobiales</taxon>
        <taxon>Verrucomicrobiaceae</taxon>
        <taxon>Oceaniferula</taxon>
    </lineage>
</organism>
<evidence type="ECO:0000256" key="3">
    <source>
        <dbReference type="ARBA" id="ARBA00022801"/>
    </source>
</evidence>
<dbReference type="EMBL" id="AP026866">
    <property type="protein sequence ID" value="BDS08914.1"/>
    <property type="molecule type" value="Genomic_DNA"/>
</dbReference>
<dbReference type="KEGG" id="osu:NT6N_39540"/>
<feature type="domain" description="PDZ" evidence="5">
    <location>
        <begin position="254"/>
        <end position="327"/>
    </location>
</feature>
<dbReference type="AlphaFoldDB" id="A0AAT9FSP2"/>
<comment type="similarity">
    <text evidence="1">Belongs to the peptidase S1C family.</text>
</comment>
<evidence type="ECO:0000313" key="6">
    <source>
        <dbReference type="EMBL" id="BDS08914.1"/>
    </source>
</evidence>
<dbReference type="Pfam" id="PF13180">
    <property type="entry name" value="PDZ_2"/>
    <property type="match status" value="1"/>
</dbReference>
<feature type="signal peptide" evidence="4">
    <location>
        <begin position="1"/>
        <end position="35"/>
    </location>
</feature>
<evidence type="ECO:0000259" key="5">
    <source>
        <dbReference type="PROSITE" id="PS50106"/>
    </source>
</evidence>
<dbReference type="SUPFAM" id="SSF50494">
    <property type="entry name" value="Trypsin-like serine proteases"/>
    <property type="match status" value="1"/>
</dbReference>